<evidence type="ECO:0000313" key="4">
    <source>
        <dbReference type="EMBL" id="TWT35829.1"/>
    </source>
</evidence>
<gene>
    <name evidence="4" type="ORF">KOR34_07230</name>
</gene>
<feature type="compositionally biased region" description="Polar residues" evidence="2">
    <location>
        <begin position="186"/>
        <end position="198"/>
    </location>
</feature>
<reference evidence="4 5" key="1">
    <citation type="submission" date="2019-02" db="EMBL/GenBank/DDBJ databases">
        <title>Deep-cultivation of Planctomycetes and their phenomic and genomic characterization uncovers novel biology.</title>
        <authorList>
            <person name="Wiegand S."/>
            <person name="Jogler M."/>
            <person name="Boedeker C."/>
            <person name="Pinto D."/>
            <person name="Vollmers J."/>
            <person name="Rivas-Marin E."/>
            <person name="Kohn T."/>
            <person name="Peeters S.H."/>
            <person name="Heuer A."/>
            <person name="Rast P."/>
            <person name="Oberbeckmann S."/>
            <person name="Bunk B."/>
            <person name="Jeske O."/>
            <person name="Meyerdierks A."/>
            <person name="Storesund J.E."/>
            <person name="Kallscheuer N."/>
            <person name="Luecker S."/>
            <person name="Lage O.M."/>
            <person name="Pohl T."/>
            <person name="Merkel B.J."/>
            <person name="Hornburger P."/>
            <person name="Mueller R.-W."/>
            <person name="Bruemmer F."/>
            <person name="Labrenz M."/>
            <person name="Spormann A.M."/>
            <person name="Op Den Camp H."/>
            <person name="Overmann J."/>
            <person name="Amann R."/>
            <person name="Jetten M.S.M."/>
            <person name="Mascher T."/>
            <person name="Medema M.H."/>
            <person name="Devos D.P."/>
            <person name="Kaster A.-K."/>
            <person name="Ovreas L."/>
            <person name="Rohde M."/>
            <person name="Galperin M.Y."/>
            <person name="Jogler C."/>
        </authorList>
    </citation>
    <scope>NUCLEOTIDE SEQUENCE [LARGE SCALE GENOMIC DNA]</scope>
    <source>
        <strain evidence="4 5">KOR34</strain>
    </source>
</reference>
<dbReference type="InterPro" id="IPR011010">
    <property type="entry name" value="DNA_brk_join_enz"/>
</dbReference>
<evidence type="ECO:0000256" key="2">
    <source>
        <dbReference type="SAM" id="MobiDB-lite"/>
    </source>
</evidence>
<dbReference type="GO" id="GO:0006310">
    <property type="term" value="P:DNA recombination"/>
    <property type="evidence" value="ECO:0007669"/>
    <property type="project" value="UniProtKB-KW"/>
</dbReference>
<feature type="region of interest" description="Disordered" evidence="2">
    <location>
        <begin position="163"/>
        <end position="198"/>
    </location>
</feature>
<evidence type="ECO:0000256" key="1">
    <source>
        <dbReference type="ARBA" id="ARBA00023172"/>
    </source>
</evidence>
<accession>A0A5C5VD59</accession>
<protein>
    <submittedName>
        <fullName evidence="4">Phage integrase family protein</fullName>
    </submittedName>
</protein>
<dbReference type="Pfam" id="PF00589">
    <property type="entry name" value="Phage_integrase"/>
    <property type="match status" value="1"/>
</dbReference>
<dbReference type="EMBL" id="SIHJ01000001">
    <property type="protein sequence ID" value="TWT35829.1"/>
    <property type="molecule type" value="Genomic_DNA"/>
</dbReference>
<organism evidence="4 5">
    <name type="scientific">Posidoniimonas corsicana</name>
    <dbReference type="NCBI Taxonomy" id="1938618"/>
    <lineage>
        <taxon>Bacteria</taxon>
        <taxon>Pseudomonadati</taxon>
        <taxon>Planctomycetota</taxon>
        <taxon>Planctomycetia</taxon>
        <taxon>Pirellulales</taxon>
        <taxon>Lacipirellulaceae</taxon>
        <taxon>Posidoniimonas</taxon>
    </lineage>
</organism>
<feature type="domain" description="Tyr recombinase" evidence="3">
    <location>
        <begin position="7"/>
        <end position="155"/>
    </location>
</feature>
<dbReference type="Gene3D" id="1.10.443.10">
    <property type="entry name" value="Intergrase catalytic core"/>
    <property type="match status" value="1"/>
</dbReference>
<dbReference type="InterPro" id="IPR013762">
    <property type="entry name" value="Integrase-like_cat_sf"/>
</dbReference>
<sequence length="198" mass="21973">MLKACPDVEWKLIFALSRFGGLRCPSEHLALKWGHIDWEHHRITVPSPKTAHHAGGESRLIPLFPELRPHLEAAFNEAEPGSEHVISHHRTGNANLRTQFQRILEKAGIPAWPKLFHNLRATRQTELAADFPLHVVCRSIGNSTEIVNKHYLSVTENDYLRGAGLGDDQSKGSEAAQNAAQQAHASSRTESQAKSPPP</sequence>
<dbReference type="InterPro" id="IPR002104">
    <property type="entry name" value="Integrase_catalytic"/>
</dbReference>
<dbReference type="GO" id="GO:0003677">
    <property type="term" value="F:DNA binding"/>
    <property type="evidence" value="ECO:0007669"/>
    <property type="project" value="InterPro"/>
</dbReference>
<feature type="compositionally biased region" description="Low complexity" evidence="2">
    <location>
        <begin position="175"/>
        <end position="185"/>
    </location>
</feature>
<evidence type="ECO:0000313" key="5">
    <source>
        <dbReference type="Proteomes" id="UP000316714"/>
    </source>
</evidence>
<dbReference type="Proteomes" id="UP000316714">
    <property type="component" value="Unassembled WGS sequence"/>
</dbReference>
<proteinExistence type="predicted"/>
<dbReference type="AlphaFoldDB" id="A0A5C5VD59"/>
<keyword evidence="5" id="KW-1185">Reference proteome</keyword>
<name>A0A5C5VD59_9BACT</name>
<evidence type="ECO:0000259" key="3">
    <source>
        <dbReference type="Pfam" id="PF00589"/>
    </source>
</evidence>
<comment type="caution">
    <text evidence="4">The sequence shown here is derived from an EMBL/GenBank/DDBJ whole genome shotgun (WGS) entry which is preliminary data.</text>
</comment>
<keyword evidence="1" id="KW-0233">DNA recombination</keyword>
<dbReference type="SUPFAM" id="SSF56349">
    <property type="entry name" value="DNA breaking-rejoining enzymes"/>
    <property type="match status" value="1"/>
</dbReference>
<dbReference type="GO" id="GO:0015074">
    <property type="term" value="P:DNA integration"/>
    <property type="evidence" value="ECO:0007669"/>
    <property type="project" value="InterPro"/>
</dbReference>